<organism evidence="1 2">
    <name type="scientific">Pneumocystis oryctolagi</name>
    <dbReference type="NCBI Taxonomy" id="42067"/>
    <lineage>
        <taxon>Eukaryota</taxon>
        <taxon>Fungi</taxon>
        <taxon>Dikarya</taxon>
        <taxon>Ascomycota</taxon>
        <taxon>Taphrinomycotina</taxon>
        <taxon>Pneumocystomycetes</taxon>
        <taxon>Pneumocystaceae</taxon>
        <taxon>Pneumocystis</taxon>
    </lineage>
</organism>
<keyword evidence="2" id="KW-1185">Reference proteome</keyword>
<protein>
    <submittedName>
        <fullName evidence="1">Uncharacterized protein</fullName>
    </submittedName>
</protein>
<evidence type="ECO:0000313" key="2">
    <source>
        <dbReference type="Proteomes" id="UP000768646"/>
    </source>
</evidence>
<comment type="caution">
    <text evidence="1">The sequence shown here is derived from an EMBL/GenBank/DDBJ whole genome shotgun (WGS) entry which is preliminary data.</text>
</comment>
<proteinExistence type="predicted"/>
<sequence>MLHTQPLRCFRRRFVHFLSGTVLITSSIYYFGKKDIDADSFSKRDIPNSNMFPKILSRSEQIEKLKSHSQNDGTEYDLLIIGGGATGAGCALDAASRGLKVALIERHDFSSGTSSRSTKLVHGGIRYLEKAVMKLDYDQYALVHEALRERSTFLHIAPHLSFISPIMIPIYKWWQVPYFWAGVKTYDYLAGKKNIKSSYFLTKKEVIERFPMLKTSNLVGALVYHDGLQNDSRMNISLILTSVLYGANVANYVEALEFKKDENGKICGVMVKDRLNGDTWTVAAKGVINATGPYTDVLRSLDSPSSSGIISLSSGTHIVLPGYYSPYNIGFINPDTSDGRTHIVLPGYYSPYNIGFINPDTSDGRVIFFLPWQGKTLIGTTDSPTEISDNPVPKEEEITWILNEIKKYLNNDFVIRRQDILAAWCGIRPLIRSSSDNTENIVRSHIIDISDSGLLTISGGKWTTYRQMAEDTINKAIKEFNLKPSSIECLTSNIQLIGASGWKNTLYVSLIHQFGIDTDVAKYLSESYGDRAWSVLNMSKLTGKRWPVRGIRLKDGYPFIDGEVRYAVRTEYAQTCADVLARRTRLAFLDVYAALEALPKIIDIMSEELNWSKVRKEQEWKNTIEFLCSMGLPTEMEHLTRIDVENYKF</sequence>
<dbReference type="Proteomes" id="UP000768646">
    <property type="component" value="Unassembled WGS sequence"/>
</dbReference>
<dbReference type="EMBL" id="JABTEG010000007">
    <property type="protein sequence ID" value="KAG4304609.1"/>
    <property type="molecule type" value="Genomic_DNA"/>
</dbReference>
<accession>A0ACB7CHC7</accession>
<gene>
    <name evidence="1" type="ORF">PORY_002002</name>
</gene>
<reference evidence="1 2" key="1">
    <citation type="journal article" date="2021" name="Commun. Biol.">
        <title>Genomic insights into the host specific adaptation of the Pneumocystis genus.</title>
        <authorList>
            <person name="Cisse O.H."/>
            <person name="Ma L."/>
            <person name="Dekker J.P."/>
            <person name="Khil P.P."/>
            <person name="Youn J.-H."/>
            <person name="Brenchley J.M."/>
            <person name="Blair R."/>
            <person name="Pahar B."/>
            <person name="Chabe M."/>
            <person name="Van Rompay K.K.A."/>
            <person name="Keesler R."/>
            <person name="Sukura A."/>
            <person name="Hirsch V."/>
            <person name="Kutty G."/>
            <person name="Liu Y."/>
            <person name="Peng L."/>
            <person name="Chen J."/>
            <person name="Song J."/>
            <person name="Weissenbacher-Lang C."/>
            <person name="Xu J."/>
            <person name="Upham N.S."/>
            <person name="Stajich J.E."/>
            <person name="Cuomo C.A."/>
            <person name="Cushion M.T."/>
            <person name="Kovacs J.A."/>
        </authorList>
    </citation>
    <scope>NUCLEOTIDE SEQUENCE [LARGE SCALE GENOMIC DNA]</scope>
    <source>
        <strain evidence="1 2">RABM</strain>
    </source>
</reference>
<evidence type="ECO:0000313" key="1">
    <source>
        <dbReference type="EMBL" id="KAG4304609.1"/>
    </source>
</evidence>
<name>A0ACB7CHC7_9ASCO</name>